<evidence type="ECO:0008006" key="4">
    <source>
        <dbReference type="Google" id="ProtNLM"/>
    </source>
</evidence>
<dbReference type="InterPro" id="IPR007136">
    <property type="entry name" value="DUF347"/>
</dbReference>
<sequence>MLDKKFQWNKVPAIGLLFWLTKLISTGQGESLSDFSSKLFGQQNQMLGAVFPVAWSLILFGIFLFLQLKSEKYRPVFYWLSVALLAVFGTILADGLSGVLGISHLFTSLIFAAGMGISFMIWYHLTGTLSIHKIRTLKSELCYWLTVMFSFAMGTALGDWMADTRTGYNPDPYGLGLGLLNTGLILGLIFVIVLAYRYFGRPAQNSLVEILSFWAAYILTRPVGASFADYFGYTWNGGKLGNGGISVIWLVLFVFLIAVILVDFHKKSANYFTQKSEKIVSD</sequence>
<keyword evidence="1" id="KW-0472">Membrane</keyword>
<dbReference type="Pfam" id="PF03988">
    <property type="entry name" value="DUF347"/>
    <property type="match status" value="3"/>
</dbReference>
<feature type="transmembrane region" description="Helical" evidence="1">
    <location>
        <begin position="245"/>
        <end position="264"/>
    </location>
</feature>
<keyword evidence="1" id="KW-1133">Transmembrane helix</keyword>
<feature type="transmembrane region" description="Helical" evidence="1">
    <location>
        <begin position="211"/>
        <end position="233"/>
    </location>
</feature>
<keyword evidence="1" id="KW-0812">Transmembrane</keyword>
<proteinExistence type="predicted"/>
<comment type="caution">
    <text evidence="2">The sequence shown here is derived from an EMBL/GenBank/DDBJ whole genome shotgun (WGS) entry which is preliminary data.</text>
</comment>
<protein>
    <recommendedName>
        <fullName evidence="4">Membrane-anchored protein</fullName>
    </recommendedName>
</protein>
<feature type="transmembrane region" description="Helical" evidence="1">
    <location>
        <begin position="78"/>
        <end position="102"/>
    </location>
</feature>
<feature type="transmembrane region" description="Helical" evidence="1">
    <location>
        <begin position="173"/>
        <end position="199"/>
    </location>
</feature>
<accession>A0A1E7G7B6</accession>
<organism evidence="2 3">
    <name type="scientific">Lactococcus cremoris subsp. cremoris IBB477</name>
    <dbReference type="NCBI Taxonomy" id="1449093"/>
    <lineage>
        <taxon>Bacteria</taxon>
        <taxon>Bacillati</taxon>
        <taxon>Bacillota</taxon>
        <taxon>Bacilli</taxon>
        <taxon>Lactobacillales</taxon>
        <taxon>Streptococcaceae</taxon>
        <taxon>Lactococcus</taxon>
        <taxon>Lactococcus cremoris subsp. cremoris</taxon>
    </lineage>
</organism>
<evidence type="ECO:0000313" key="3">
    <source>
        <dbReference type="Proteomes" id="UP000176236"/>
    </source>
</evidence>
<feature type="transmembrane region" description="Helical" evidence="1">
    <location>
        <begin position="45"/>
        <end position="66"/>
    </location>
</feature>
<evidence type="ECO:0000313" key="2">
    <source>
        <dbReference type="EMBL" id="OEU40854.1"/>
    </source>
</evidence>
<feature type="transmembrane region" description="Helical" evidence="1">
    <location>
        <begin position="141"/>
        <end position="161"/>
    </location>
</feature>
<dbReference type="Proteomes" id="UP000176236">
    <property type="component" value="Chromosome"/>
</dbReference>
<reference evidence="2 3" key="1">
    <citation type="journal article" date="2016" name="Appl. Microbiol. Biotechnol.">
        <title>Adhesion of the genome-sequenced Lactococcus lactis subsp. cremoris IBB477 strain is mediated by specific molecular determinants.</title>
        <authorList>
            <person name="Radziwill-Bienkowska J.M."/>
            <person name="Le D.T."/>
            <person name="Szczesny P."/>
            <person name="Duviau M.P."/>
            <person name="Aleksandrzak-Piekarczyk T."/>
            <person name="Loubiere P."/>
            <person name="Mercier-Bonin M."/>
            <person name="Bardowski J.K."/>
            <person name="Kowalczyk M."/>
        </authorList>
    </citation>
    <scope>NUCLEOTIDE SEQUENCE [LARGE SCALE GENOMIC DNA]</scope>
    <source>
        <strain evidence="2 3">IBB477</strain>
    </source>
</reference>
<evidence type="ECO:0000256" key="1">
    <source>
        <dbReference type="SAM" id="Phobius"/>
    </source>
</evidence>
<dbReference type="AlphaFoldDB" id="A0A1E7G7B6"/>
<feature type="transmembrane region" description="Helical" evidence="1">
    <location>
        <begin position="108"/>
        <end position="129"/>
    </location>
</feature>
<dbReference type="RefSeq" id="WP_046124681.1">
    <property type="nucleotide sequence ID" value="NZ_CM007353.1"/>
</dbReference>
<dbReference type="EMBL" id="JMMZ01000003">
    <property type="protein sequence ID" value="OEU40854.1"/>
    <property type="molecule type" value="Genomic_DNA"/>
</dbReference>
<name>A0A1E7G7B6_LACLC</name>
<gene>
    <name evidence="2" type="ORF">AJ89_00365</name>
</gene>